<feature type="domain" description="HTH marR-type" evidence="1">
    <location>
        <begin position="12"/>
        <end position="148"/>
    </location>
</feature>
<dbReference type="InterPro" id="IPR036390">
    <property type="entry name" value="WH_DNA-bd_sf"/>
</dbReference>
<evidence type="ECO:0000313" key="3">
    <source>
        <dbReference type="Proteomes" id="UP001183202"/>
    </source>
</evidence>
<dbReference type="Gene3D" id="1.10.10.10">
    <property type="entry name" value="Winged helix-like DNA-binding domain superfamily/Winged helix DNA-binding domain"/>
    <property type="match status" value="1"/>
</dbReference>
<dbReference type="RefSeq" id="WP_311558470.1">
    <property type="nucleotide sequence ID" value="NZ_JAVREJ010000015.1"/>
</dbReference>
<comment type="caution">
    <text evidence="2">The sequence shown here is derived from an EMBL/GenBank/DDBJ whole genome shotgun (WGS) entry which is preliminary data.</text>
</comment>
<dbReference type="PRINTS" id="PR00598">
    <property type="entry name" value="HTHMARR"/>
</dbReference>
<dbReference type="Proteomes" id="UP001183202">
    <property type="component" value="Unassembled WGS sequence"/>
</dbReference>
<dbReference type="SMART" id="SM00347">
    <property type="entry name" value="HTH_MARR"/>
    <property type="match status" value="1"/>
</dbReference>
<dbReference type="PANTHER" id="PTHR33164:SF106">
    <property type="entry name" value="TRANSCRIPTIONAL REGULATORY PROTEIN"/>
    <property type="match status" value="1"/>
</dbReference>
<dbReference type="EMBL" id="JAVREJ010000015">
    <property type="protein sequence ID" value="MDT0351971.1"/>
    <property type="molecule type" value="Genomic_DNA"/>
</dbReference>
<protein>
    <submittedName>
        <fullName evidence="2">MarR family transcriptional regulator</fullName>
    </submittedName>
</protein>
<reference evidence="3" key="1">
    <citation type="submission" date="2023-07" db="EMBL/GenBank/DDBJ databases">
        <title>30 novel species of actinomycetes from the DSMZ collection.</title>
        <authorList>
            <person name="Nouioui I."/>
        </authorList>
    </citation>
    <scope>NUCLEOTIDE SEQUENCE [LARGE SCALE GENOMIC DNA]</scope>
    <source>
        <strain evidence="3">DSM 45834</strain>
    </source>
</reference>
<evidence type="ECO:0000313" key="2">
    <source>
        <dbReference type="EMBL" id="MDT0351971.1"/>
    </source>
</evidence>
<organism evidence="2 3">
    <name type="scientific">Pseudonocardia charpentierae</name>
    <dbReference type="NCBI Taxonomy" id="3075545"/>
    <lineage>
        <taxon>Bacteria</taxon>
        <taxon>Bacillati</taxon>
        <taxon>Actinomycetota</taxon>
        <taxon>Actinomycetes</taxon>
        <taxon>Pseudonocardiales</taxon>
        <taxon>Pseudonocardiaceae</taxon>
        <taxon>Pseudonocardia</taxon>
    </lineage>
</organism>
<dbReference type="SUPFAM" id="SSF46785">
    <property type="entry name" value="Winged helix' DNA-binding domain"/>
    <property type="match status" value="1"/>
</dbReference>
<keyword evidence="3" id="KW-1185">Reference proteome</keyword>
<dbReference type="InterPro" id="IPR039422">
    <property type="entry name" value="MarR/SlyA-like"/>
</dbReference>
<accession>A0ABU2NDE9</accession>
<evidence type="ECO:0000259" key="1">
    <source>
        <dbReference type="PROSITE" id="PS50995"/>
    </source>
</evidence>
<dbReference type="PANTHER" id="PTHR33164">
    <property type="entry name" value="TRANSCRIPTIONAL REGULATOR, MARR FAMILY"/>
    <property type="match status" value="1"/>
</dbReference>
<gene>
    <name evidence="2" type="ORF">RM445_20800</name>
</gene>
<name>A0ABU2NDE9_9PSEU</name>
<dbReference type="InterPro" id="IPR036388">
    <property type="entry name" value="WH-like_DNA-bd_sf"/>
</dbReference>
<sequence>MDSPPGRPTDSRAELMRLLQRYVVEAVRLGRVFAERHHLHPTDWAALLAVIQGDRVGTPLTPGELGQRLGISSGATTACVDRLERAGHVRRMRDDRDRRRLTLHRAESATALLNAFSEPLDAAMDAIVVGYDGAELDIVQRFLGDAIVQVSEYRRSLVEW</sequence>
<dbReference type="InterPro" id="IPR000835">
    <property type="entry name" value="HTH_MarR-typ"/>
</dbReference>
<dbReference type="PROSITE" id="PS50995">
    <property type="entry name" value="HTH_MARR_2"/>
    <property type="match status" value="1"/>
</dbReference>
<proteinExistence type="predicted"/>
<dbReference type="Pfam" id="PF12802">
    <property type="entry name" value="MarR_2"/>
    <property type="match status" value="1"/>
</dbReference>